<dbReference type="InterPro" id="IPR052216">
    <property type="entry name" value="CRISPR_Csm3_endoribonuclease"/>
</dbReference>
<name>A0A379DAU2_9FIRM</name>
<evidence type="ECO:0000313" key="4">
    <source>
        <dbReference type="Proteomes" id="UP000254777"/>
    </source>
</evidence>
<gene>
    <name evidence="3" type="ORF">NCTC11088_00904</name>
</gene>
<dbReference type="PANTHER" id="PTHR35579:SF3">
    <property type="entry name" value="CRISPR SYSTEM CMS ENDORIBONUCLEASE CSM3"/>
    <property type="match status" value="1"/>
</dbReference>
<dbReference type="Pfam" id="PF03787">
    <property type="entry name" value="RAMPs"/>
    <property type="match status" value="1"/>
</dbReference>
<reference evidence="3 4" key="1">
    <citation type="submission" date="2018-06" db="EMBL/GenBank/DDBJ databases">
        <authorList>
            <consortium name="Pathogen Informatics"/>
            <person name="Doyle S."/>
        </authorList>
    </citation>
    <scope>NUCLEOTIDE SEQUENCE [LARGE SCALE GENOMIC DNA]</scope>
    <source>
        <strain evidence="3 4">NCTC11088</strain>
    </source>
</reference>
<sequence>MFEIKIKLTTKSNCLIGNQTESFSVGGVDQSTSIDNAGKPIIHGSSFKGALRNIIRENDSEMPKTKEYIKEILKELIDKYNQIDFEGKIEKLEKIKMQIEEYASNPKAEYIFGIQGLNGIPRIFCTDFVLSKDKQIEDYFSIDTKTSLEEKEGEILSRPRTYRVIRPGVDFEGIVHFKNSYYNPKNIDLEEVKEELESMIEKFNNGFYGIGNSKSRGYGHIEISILH</sequence>
<protein>
    <submittedName>
        <fullName evidence="3">CRISPR-associated RAMP protein, SSO1426 family</fullName>
    </submittedName>
</protein>
<dbReference type="CDD" id="cd09726">
    <property type="entry name" value="RAMP_I_III"/>
    <property type="match status" value="1"/>
</dbReference>
<evidence type="ECO:0000313" key="3">
    <source>
        <dbReference type="EMBL" id="SUB75118.1"/>
    </source>
</evidence>
<dbReference type="PANTHER" id="PTHR35579">
    <property type="entry name" value="CRISPR SYSTEM CMS ENDORIBONUCLEASE CSM3"/>
    <property type="match status" value="1"/>
</dbReference>
<proteinExistence type="predicted"/>
<dbReference type="EMBL" id="UGTH01000001">
    <property type="protein sequence ID" value="SUB75118.1"/>
    <property type="molecule type" value="Genomic_DNA"/>
</dbReference>
<dbReference type="RefSeq" id="WP_040552282.1">
    <property type="nucleotide sequence ID" value="NZ_UGTH01000001.1"/>
</dbReference>
<evidence type="ECO:0000256" key="1">
    <source>
        <dbReference type="ARBA" id="ARBA00023118"/>
    </source>
</evidence>
<dbReference type="AlphaFoldDB" id="A0A379DAU2"/>
<dbReference type="Proteomes" id="UP000254777">
    <property type="component" value="Unassembled WGS sequence"/>
</dbReference>
<keyword evidence="1" id="KW-0051">Antiviral defense</keyword>
<accession>A0A379DAU2</accession>
<feature type="domain" description="CRISPR type III-associated protein" evidence="2">
    <location>
        <begin position="7"/>
        <end position="222"/>
    </location>
</feature>
<dbReference type="InterPro" id="IPR005537">
    <property type="entry name" value="RAMP_III_fam"/>
</dbReference>
<evidence type="ECO:0000259" key="2">
    <source>
        <dbReference type="Pfam" id="PF03787"/>
    </source>
</evidence>
<dbReference type="GO" id="GO:0051607">
    <property type="term" value="P:defense response to virus"/>
    <property type="evidence" value="ECO:0007669"/>
    <property type="project" value="UniProtKB-KW"/>
</dbReference>
<organism evidence="3 4">
    <name type="scientific">Peptoniphilus indolicus</name>
    <dbReference type="NCBI Taxonomy" id="33030"/>
    <lineage>
        <taxon>Bacteria</taxon>
        <taxon>Bacillati</taxon>
        <taxon>Bacillota</taxon>
        <taxon>Tissierellia</taxon>
        <taxon>Tissierellales</taxon>
        <taxon>Peptoniphilaceae</taxon>
        <taxon>Peptoniphilus</taxon>
    </lineage>
</organism>